<proteinExistence type="predicted"/>
<dbReference type="GO" id="GO:0030288">
    <property type="term" value="C:outer membrane-bounded periplasmic space"/>
    <property type="evidence" value="ECO:0007669"/>
    <property type="project" value="TreeGrafter"/>
</dbReference>
<gene>
    <name evidence="2" type="ORF">FZ040_01625</name>
</gene>
<name>A0A5D6WA13_9FIRM</name>
<keyword evidence="3" id="KW-1185">Reference proteome</keyword>
<dbReference type="OrthoDB" id="9794671at2"/>
<protein>
    <submittedName>
        <fullName evidence="2">SpoIID/LytB domain-containing protein</fullName>
    </submittedName>
</protein>
<dbReference type="Proteomes" id="UP000323646">
    <property type="component" value="Unassembled WGS sequence"/>
</dbReference>
<dbReference type="GO" id="GO:0030435">
    <property type="term" value="P:sporulation resulting in formation of a cellular spore"/>
    <property type="evidence" value="ECO:0007669"/>
    <property type="project" value="InterPro"/>
</dbReference>
<organism evidence="2 3">
    <name type="scientific">Selenomonas ruminis</name>
    <dbReference type="NCBI Taxonomy" id="2593411"/>
    <lineage>
        <taxon>Bacteria</taxon>
        <taxon>Bacillati</taxon>
        <taxon>Bacillota</taxon>
        <taxon>Negativicutes</taxon>
        <taxon>Selenomonadales</taxon>
        <taxon>Selenomonadaceae</taxon>
        <taxon>Selenomonas</taxon>
    </lineage>
</organism>
<dbReference type="NCBIfam" id="TIGR02669">
    <property type="entry name" value="SpoIID_LytB"/>
    <property type="match status" value="1"/>
</dbReference>
<evidence type="ECO:0000313" key="2">
    <source>
        <dbReference type="EMBL" id="TYZ24767.1"/>
    </source>
</evidence>
<sequence>MGSKKSFLRYLLRQLVLVMLAFPLLAVGSSAEAAWQPELLVGLQKGAASVQLSSDSPLVIRDVASGKILAKKPARDSFSVTFSQGAFLVAGKKVMAGTAGIDFVVEDARQLAAQVSRIDGKAYRGAVRLLPGETGFTVINRVTTEEYLKGVVPEEMPPEWNMEAVKAQAIAARSFALSHRKRHSKDGYDLCATTHCQQYQGIRAERARSSEAIKATYGEVLTFQGRPIEALFHTDSGGMTENSEDVWGSRIPYLRSVKELHAKSYPWDKNISAEQFTAVLAKHGKTIGTLKSITLPPISFGKASAGRTSAGRAAQVRFAGTKGTAVVSGNDLRNWFGLKSTLFEMTYKGNVVMIHGYGWGHGLGLSQWGAKALADEKEYKYPAILAHYYQGTERKKLY</sequence>
<dbReference type="Pfam" id="PF08486">
    <property type="entry name" value="SpoIID"/>
    <property type="match status" value="1"/>
</dbReference>
<accession>A0A5D6WA13</accession>
<dbReference type="RefSeq" id="WP_149170391.1">
    <property type="nucleotide sequence ID" value="NZ_VTOY01000001.1"/>
</dbReference>
<dbReference type="AlphaFoldDB" id="A0A5D6WA13"/>
<evidence type="ECO:0000259" key="1">
    <source>
        <dbReference type="Pfam" id="PF08486"/>
    </source>
</evidence>
<dbReference type="InterPro" id="IPR051922">
    <property type="entry name" value="Bact_Sporulation_Assoc"/>
</dbReference>
<comment type="caution">
    <text evidence="2">The sequence shown here is derived from an EMBL/GenBank/DDBJ whole genome shotgun (WGS) entry which is preliminary data.</text>
</comment>
<dbReference type="InterPro" id="IPR013693">
    <property type="entry name" value="SpoIID/LytB_N"/>
</dbReference>
<reference evidence="2 3" key="1">
    <citation type="submission" date="2019-08" db="EMBL/GenBank/DDBJ databases">
        <title>Selenomonas sp. mPRGC5 and Selenomonas sp. mPRGC8 isolated from ruminal fluid of dairy goat (Capra hircus).</title>
        <authorList>
            <person name="Poothong S."/>
            <person name="Nuengjamnong C."/>
            <person name="Tanasupawat S."/>
        </authorList>
    </citation>
    <scope>NUCLEOTIDE SEQUENCE [LARGE SCALE GENOMIC DNA]</scope>
    <source>
        <strain evidence="3">mPRGC5</strain>
    </source>
</reference>
<dbReference type="InterPro" id="IPR013486">
    <property type="entry name" value="SpoIID/LytB"/>
</dbReference>
<feature type="domain" description="Sporulation stage II protein D amidase enhancer LytB N-terminal" evidence="1">
    <location>
        <begin position="134"/>
        <end position="223"/>
    </location>
</feature>
<evidence type="ECO:0000313" key="3">
    <source>
        <dbReference type="Proteomes" id="UP000323646"/>
    </source>
</evidence>
<dbReference type="PANTHER" id="PTHR30032:SF4">
    <property type="entry name" value="AMIDASE ENHANCER"/>
    <property type="match status" value="1"/>
</dbReference>
<dbReference type="EMBL" id="VTOY01000001">
    <property type="protein sequence ID" value="TYZ24767.1"/>
    <property type="molecule type" value="Genomic_DNA"/>
</dbReference>
<dbReference type="PANTHER" id="PTHR30032">
    <property type="entry name" value="N-ACETYLMURAMOYL-L-ALANINE AMIDASE-RELATED"/>
    <property type="match status" value="1"/>
</dbReference>